<feature type="transmembrane region" description="Helical" evidence="1">
    <location>
        <begin position="30"/>
        <end position="59"/>
    </location>
</feature>
<keyword evidence="3" id="KW-1185">Reference proteome</keyword>
<protein>
    <submittedName>
        <fullName evidence="2">Uncharacterized protein</fullName>
    </submittedName>
</protein>
<dbReference type="Proteomes" id="UP000051036">
    <property type="component" value="Unassembled WGS sequence"/>
</dbReference>
<dbReference type="AlphaFoldDB" id="A0A0R1UDQ8"/>
<accession>A0A0R1UDQ8</accession>
<evidence type="ECO:0000313" key="3">
    <source>
        <dbReference type="Proteomes" id="UP000051036"/>
    </source>
</evidence>
<dbReference type="RefSeq" id="WP_057799795.1">
    <property type="nucleotide sequence ID" value="NZ_AZFM01000038.1"/>
</dbReference>
<reference evidence="2 3" key="1">
    <citation type="journal article" date="2015" name="Genome Announc.">
        <title>Expanding the biotechnology potential of lactobacilli through comparative genomics of 213 strains and associated genera.</title>
        <authorList>
            <person name="Sun Z."/>
            <person name="Harris H.M."/>
            <person name="McCann A."/>
            <person name="Guo C."/>
            <person name="Argimon S."/>
            <person name="Zhang W."/>
            <person name="Yang X."/>
            <person name="Jeffery I.B."/>
            <person name="Cooney J.C."/>
            <person name="Kagawa T.F."/>
            <person name="Liu W."/>
            <person name="Song Y."/>
            <person name="Salvetti E."/>
            <person name="Wrobel A."/>
            <person name="Rasinkangas P."/>
            <person name="Parkhill J."/>
            <person name="Rea M.C."/>
            <person name="O'Sullivan O."/>
            <person name="Ritari J."/>
            <person name="Douillard F.P."/>
            <person name="Paul Ross R."/>
            <person name="Yang R."/>
            <person name="Briner A.E."/>
            <person name="Felis G.E."/>
            <person name="de Vos W.M."/>
            <person name="Barrangou R."/>
            <person name="Klaenhammer T.R."/>
            <person name="Caufield P.W."/>
            <person name="Cui Y."/>
            <person name="Zhang H."/>
            <person name="O'Toole P.W."/>
        </authorList>
    </citation>
    <scope>NUCLEOTIDE SEQUENCE [LARGE SCALE GENOMIC DNA]</scope>
    <source>
        <strain evidence="2 3">DSM 16043</strain>
    </source>
</reference>
<dbReference type="STRING" id="1423763.FC46_GL001263"/>
<dbReference type="PATRIC" id="fig|1423763.3.peg.1280"/>
<gene>
    <name evidence="2" type="ORF">FC46_GL001263</name>
</gene>
<keyword evidence="1" id="KW-1133">Transmembrane helix</keyword>
<keyword evidence="1" id="KW-0812">Transmembrane</keyword>
<name>A0A0R1UDQ8_9LACO</name>
<sequence>MLSFLLALFLLWLFFKLGIGIIKIIAFLFVIVITAFFFTYLLLPLLALFLVGGLAWAAIR</sequence>
<proteinExistence type="predicted"/>
<evidence type="ECO:0000313" key="2">
    <source>
        <dbReference type="EMBL" id="KRL88821.1"/>
    </source>
</evidence>
<evidence type="ECO:0000256" key="1">
    <source>
        <dbReference type="SAM" id="Phobius"/>
    </source>
</evidence>
<dbReference type="EMBL" id="AZFM01000038">
    <property type="protein sequence ID" value="KRL88821.1"/>
    <property type="molecule type" value="Genomic_DNA"/>
</dbReference>
<keyword evidence="1" id="KW-0472">Membrane</keyword>
<comment type="caution">
    <text evidence="2">The sequence shown here is derived from an EMBL/GenBank/DDBJ whole genome shotgun (WGS) entry which is preliminary data.</text>
</comment>
<organism evidence="2 3">
    <name type="scientific">Lactobacillus kalixensis DSM 16043</name>
    <dbReference type="NCBI Taxonomy" id="1423763"/>
    <lineage>
        <taxon>Bacteria</taxon>
        <taxon>Bacillati</taxon>
        <taxon>Bacillota</taxon>
        <taxon>Bacilli</taxon>
        <taxon>Lactobacillales</taxon>
        <taxon>Lactobacillaceae</taxon>
        <taxon>Lactobacillus</taxon>
    </lineage>
</organism>